<keyword evidence="1" id="KW-1133">Transmembrane helix</keyword>
<sequence>MTRTDLLKFYEKIYFHEAELREKLYVRIQIVFAFYVFIVTSAIYIIRNIDYSGGALAIAALILSVICCIVMAVSIFYLKRAFWGNEFKVISTPEEISRHLENLKEHKVKLEEYNAMYAYNKQKIINPEDGLDNFIFERLQRCSSHNMLINEWRSSQIHQSVYYFFLSLIPLLFSAVVFIGFDLDLSSSQKSKKTEIIVITNSKLI</sequence>
<evidence type="ECO:0000313" key="5">
    <source>
        <dbReference type="Proteomes" id="UP000029436"/>
    </source>
</evidence>
<feature type="transmembrane region" description="Helical" evidence="1">
    <location>
        <begin position="161"/>
        <end position="181"/>
    </location>
</feature>
<keyword evidence="5" id="KW-1185">Reference proteome</keyword>
<evidence type="ECO:0008006" key="6">
    <source>
        <dbReference type="Google" id="ProtNLM"/>
    </source>
</evidence>
<accession>A0AAW3EMJ8</accession>
<reference evidence="4 5" key="1">
    <citation type="submission" date="2014-08" db="EMBL/GenBank/DDBJ databases">
        <title>Genome sequences of NCPPB Pectobacterium isolates.</title>
        <authorList>
            <person name="Glover R.H."/>
            <person name="Sapp M."/>
            <person name="Elphinstone J."/>
        </authorList>
    </citation>
    <scope>NUCLEOTIDE SEQUENCE [LARGE SCALE GENOMIC DNA]</scope>
    <source>
        <strain evidence="2 4">NCPPB 3701</strain>
        <strain evidence="3 5">NCPPB3702</strain>
    </source>
</reference>
<dbReference type="RefSeq" id="WP_005967809.1">
    <property type="nucleotide sequence ID" value="NZ_JQHP01000001.1"/>
</dbReference>
<evidence type="ECO:0000256" key="1">
    <source>
        <dbReference type="SAM" id="Phobius"/>
    </source>
</evidence>
<keyword evidence="1" id="KW-0812">Transmembrane</keyword>
<feature type="transmembrane region" description="Helical" evidence="1">
    <location>
        <begin position="24"/>
        <end position="46"/>
    </location>
</feature>
<dbReference type="EMBL" id="JQOH01000002">
    <property type="protein sequence ID" value="KGA29833.1"/>
    <property type="molecule type" value="Genomic_DNA"/>
</dbReference>
<feature type="transmembrane region" description="Helical" evidence="1">
    <location>
        <begin position="52"/>
        <end position="78"/>
    </location>
</feature>
<evidence type="ECO:0000313" key="3">
    <source>
        <dbReference type="EMBL" id="KGA29833.1"/>
    </source>
</evidence>
<name>A0AAW3EMJ8_9GAMM</name>
<comment type="caution">
    <text evidence="2">The sequence shown here is derived from an EMBL/GenBank/DDBJ whole genome shotgun (WGS) entry which is preliminary data.</text>
</comment>
<dbReference type="Proteomes" id="UP000029257">
    <property type="component" value="Unassembled WGS sequence"/>
</dbReference>
<dbReference type="Proteomes" id="UP000029436">
    <property type="component" value="Unassembled WGS sequence"/>
</dbReference>
<protein>
    <recommendedName>
        <fullName evidence="6">SMODS and SLOG-associating 2TM effector domain-containing protein</fullName>
    </recommendedName>
</protein>
<gene>
    <name evidence="2" type="ORF">JV38_01525</name>
    <name evidence="3" type="ORF">KU73_05250</name>
</gene>
<evidence type="ECO:0000313" key="2">
    <source>
        <dbReference type="EMBL" id="KFX09631.1"/>
    </source>
</evidence>
<evidence type="ECO:0000313" key="4">
    <source>
        <dbReference type="Proteomes" id="UP000029257"/>
    </source>
</evidence>
<dbReference type="AlphaFoldDB" id="A0AAW3EMJ8"/>
<organism evidence="2 4">
    <name type="scientific">Pectobacterium wasabiae</name>
    <dbReference type="NCBI Taxonomy" id="55208"/>
    <lineage>
        <taxon>Bacteria</taxon>
        <taxon>Pseudomonadati</taxon>
        <taxon>Pseudomonadota</taxon>
        <taxon>Gammaproteobacteria</taxon>
        <taxon>Enterobacterales</taxon>
        <taxon>Pectobacteriaceae</taxon>
        <taxon>Pectobacterium</taxon>
    </lineage>
</organism>
<proteinExistence type="predicted"/>
<keyword evidence="1" id="KW-0472">Membrane</keyword>
<dbReference type="EMBL" id="JQHP01000001">
    <property type="protein sequence ID" value="KFX09631.1"/>
    <property type="molecule type" value="Genomic_DNA"/>
</dbReference>